<dbReference type="OrthoDB" id="2359033at2759"/>
<evidence type="ECO:0000259" key="1">
    <source>
        <dbReference type="PROSITE" id="PS50097"/>
    </source>
</evidence>
<comment type="caution">
    <text evidence="2">The sequence shown here is derived from an EMBL/GenBank/DDBJ whole genome shotgun (WGS) entry which is preliminary data.</text>
</comment>
<sequence>MEYVHASRIPWLHLDDAFSDISPDEFIQSTSPVYLACIFSLCPLALIKYCKHSFLKVWSSWKNQRKMAEKLMRTPGSGDTSTSLSKNASTESINDKEYFINRFENLYNNQMFSDVILKVGDITYYAHKIMLVTASEVFEYLYCGSVEVNTETVLPVLLLADKYGIKRLCDSCVDYMMQHIVESPDSNRTLSWYQYAKMTGNQYIGRHNDDTTLKIRRCNPSTPTQQVHPLPDMRAEITLIIYGMKGTIRYAAHTFRAKHTFSAEASKFEVPSVIHISKLKEAKSNYLVNGDFEARLFLKIQEIIDKKS</sequence>
<evidence type="ECO:0000313" key="3">
    <source>
        <dbReference type="Proteomes" id="UP000683360"/>
    </source>
</evidence>
<dbReference type="SUPFAM" id="SSF54695">
    <property type="entry name" value="POZ domain"/>
    <property type="match status" value="1"/>
</dbReference>
<protein>
    <recommendedName>
        <fullName evidence="1">BTB domain-containing protein</fullName>
    </recommendedName>
</protein>
<dbReference type="Pfam" id="PF00651">
    <property type="entry name" value="BTB"/>
    <property type="match status" value="1"/>
</dbReference>
<dbReference type="Gene3D" id="3.30.710.10">
    <property type="entry name" value="Potassium Channel Kv1.1, Chain A"/>
    <property type="match status" value="2"/>
</dbReference>
<dbReference type="PANTHER" id="PTHR24410:SF41">
    <property type="entry name" value="HL07962P"/>
    <property type="match status" value="1"/>
</dbReference>
<dbReference type="InterPro" id="IPR000210">
    <property type="entry name" value="BTB/POZ_dom"/>
</dbReference>
<dbReference type="PANTHER" id="PTHR24410">
    <property type="entry name" value="HL07962P-RELATED"/>
    <property type="match status" value="1"/>
</dbReference>
<reference evidence="2" key="1">
    <citation type="submission" date="2021-03" db="EMBL/GenBank/DDBJ databases">
        <authorList>
            <person name="Bekaert M."/>
        </authorList>
    </citation>
    <scope>NUCLEOTIDE SEQUENCE</scope>
</reference>
<evidence type="ECO:0000313" key="2">
    <source>
        <dbReference type="EMBL" id="CAG2240418.1"/>
    </source>
</evidence>
<feature type="domain" description="BTB" evidence="1">
    <location>
        <begin position="113"/>
        <end position="185"/>
    </location>
</feature>
<name>A0A8S3UGV3_MYTED</name>
<dbReference type="InterPro" id="IPR011333">
    <property type="entry name" value="SKP1/BTB/POZ_sf"/>
</dbReference>
<organism evidence="2 3">
    <name type="scientific">Mytilus edulis</name>
    <name type="common">Blue mussel</name>
    <dbReference type="NCBI Taxonomy" id="6550"/>
    <lineage>
        <taxon>Eukaryota</taxon>
        <taxon>Metazoa</taxon>
        <taxon>Spiralia</taxon>
        <taxon>Lophotrochozoa</taxon>
        <taxon>Mollusca</taxon>
        <taxon>Bivalvia</taxon>
        <taxon>Autobranchia</taxon>
        <taxon>Pteriomorphia</taxon>
        <taxon>Mytilida</taxon>
        <taxon>Mytiloidea</taxon>
        <taxon>Mytilidae</taxon>
        <taxon>Mytilinae</taxon>
        <taxon>Mytilus</taxon>
    </lineage>
</organism>
<proteinExistence type="predicted"/>
<gene>
    <name evidence="2" type="ORF">MEDL_52725</name>
</gene>
<dbReference type="Proteomes" id="UP000683360">
    <property type="component" value="Unassembled WGS sequence"/>
</dbReference>
<dbReference type="Pfam" id="PF23651">
    <property type="entry name" value="TRAF_BTBD17"/>
    <property type="match status" value="1"/>
</dbReference>
<dbReference type="AlphaFoldDB" id="A0A8S3UGV3"/>
<dbReference type="EMBL" id="CAJPWZ010002558">
    <property type="protein sequence ID" value="CAG2240418.1"/>
    <property type="molecule type" value="Genomic_DNA"/>
</dbReference>
<dbReference type="InterPro" id="IPR051481">
    <property type="entry name" value="BTB-POZ/Galectin-3-binding"/>
</dbReference>
<dbReference type="PROSITE" id="PS50097">
    <property type="entry name" value="BTB"/>
    <property type="match status" value="1"/>
</dbReference>
<accession>A0A8S3UGV3</accession>
<keyword evidence="3" id="KW-1185">Reference proteome</keyword>
<dbReference type="InterPro" id="IPR056184">
    <property type="entry name" value="TRAF_BTBD17"/>
</dbReference>